<dbReference type="SFLD" id="SFLDG01386">
    <property type="entry name" value="main_SPASM_domain-containing"/>
    <property type="match status" value="1"/>
</dbReference>
<protein>
    <submittedName>
        <fullName evidence="6">Radical SAM protein</fullName>
    </submittedName>
</protein>
<feature type="domain" description="Radical SAM core" evidence="5">
    <location>
        <begin position="23"/>
        <end position="163"/>
    </location>
</feature>
<name>A0A918HS68_9ACTN</name>
<keyword evidence="2" id="KW-0479">Metal-binding</keyword>
<dbReference type="SUPFAM" id="SSF102114">
    <property type="entry name" value="Radical SAM enzymes"/>
    <property type="match status" value="1"/>
</dbReference>
<organism evidence="6 7">
    <name type="scientific">Streptomyces phaeofaciens</name>
    <dbReference type="NCBI Taxonomy" id="68254"/>
    <lineage>
        <taxon>Bacteria</taxon>
        <taxon>Bacillati</taxon>
        <taxon>Actinomycetota</taxon>
        <taxon>Actinomycetes</taxon>
        <taxon>Kitasatosporales</taxon>
        <taxon>Streptomycetaceae</taxon>
        <taxon>Streptomyces</taxon>
    </lineage>
</organism>
<dbReference type="InterPro" id="IPR023867">
    <property type="entry name" value="Sulphatase_maturase_rSAM"/>
</dbReference>
<dbReference type="Pfam" id="PF04055">
    <property type="entry name" value="Radical_SAM"/>
    <property type="match status" value="1"/>
</dbReference>
<evidence type="ECO:0000259" key="5">
    <source>
        <dbReference type="Pfam" id="PF04055"/>
    </source>
</evidence>
<dbReference type="Gene3D" id="3.20.20.70">
    <property type="entry name" value="Aldolase class I"/>
    <property type="match status" value="1"/>
</dbReference>
<evidence type="ECO:0000256" key="4">
    <source>
        <dbReference type="ARBA" id="ARBA00023014"/>
    </source>
</evidence>
<dbReference type="GO" id="GO:0016491">
    <property type="term" value="F:oxidoreductase activity"/>
    <property type="evidence" value="ECO:0007669"/>
    <property type="project" value="InterPro"/>
</dbReference>
<reference evidence="6" key="1">
    <citation type="journal article" date="2014" name="Int. J. Syst. Evol. Microbiol.">
        <title>Complete genome sequence of Corynebacterium casei LMG S-19264T (=DSM 44701T), isolated from a smear-ripened cheese.</title>
        <authorList>
            <consortium name="US DOE Joint Genome Institute (JGI-PGF)"/>
            <person name="Walter F."/>
            <person name="Albersmeier A."/>
            <person name="Kalinowski J."/>
            <person name="Ruckert C."/>
        </authorList>
    </citation>
    <scope>NUCLEOTIDE SEQUENCE</scope>
    <source>
        <strain evidence="6">JCM 4125</strain>
    </source>
</reference>
<dbReference type="GO" id="GO:0051536">
    <property type="term" value="F:iron-sulfur cluster binding"/>
    <property type="evidence" value="ECO:0007669"/>
    <property type="project" value="UniProtKB-KW"/>
</dbReference>
<evidence type="ECO:0000256" key="2">
    <source>
        <dbReference type="ARBA" id="ARBA00022723"/>
    </source>
</evidence>
<dbReference type="InterPro" id="IPR013785">
    <property type="entry name" value="Aldolase_TIM"/>
</dbReference>
<dbReference type="PANTHER" id="PTHR43273:SF8">
    <property type="entry name" value="RADICAL SAM DOMAIN PROTEIN"/>
    <property type="match status" value="1"/>
</dbReference>
<gene>
    <name evidence="6" type="ORF">GCM10010226_86380</name>
</gene>
<accession>A0A918HS68</accession>
<dbReference type="SFLD" id="SFLDG01072">
    <property type="entry name" value="dehydrogenase_like"/>
    <property type="match status" value="1"/>
</dbReference>
<dbReference type="CDD" id="cd01335">
    <property type="entry name" value="Radical_SAM"/>
    <property type="match status" value="1"/>
</dbReference>
<dbReference type="EMBL" id="BMSA01000048">
    <property type="protein sequence ID" value="GGT95431.1"/>
    <property type="molecule type" value="Genomic_DNA"/>
</dbReference>
<dbReference type="InterPro" id="IPR007197">
    <property type="entry name" value="rSAM"/>
</dbReference>
<keyword evidence="7" id="KW-1185">Reference proteome</keyword>
<proteinExistence type="predicted"/>
<keyword evidence="3" id="KW-0408">Iron</keyword>
<dbReference type="PANTHER" id="PTHR43273">
    <property type="entry name" value="ANAEROBIC SULFATASE-MATURATING ENZYME HOMOLOG ASLB-RELATED"/>
    <property type="match status" value="1"/>
</dbReference>
<evidence type="ECO:0000313" key="7">
    <source>
        <dbReference type="Proteomes" id="UP000646776"/>
    </source>
</evidence>
<comment type="caution">
    <text evidence="6">The sequence shown here is derived from an EMBL/GenBank/DDBJ whole genome shotgun (WGS) entry which is preliminary data.</text>
</comment>
<dbReference type="SFLD" id="SFLDG01067">
    <property type="entry name" value="SPASM/twitch_domain_containing"/>
    <property type="match status" value="1"/>
</dbReference>
<sequence length="371" mass="40484">MHSASDGDSGAALGLRPSVLVMQPTTLCNLDCRYCYLPDRAQRLNMSPAVNRAVVESVARWSDPAHQMEVLWHAGEPLTVGVRNFEDLLSEWPPGIAHHIQTNATLIDEAWCALFDRYHVRVSVSIDGPRGMNADRVTRGGGPAWRRIAAGIAVLRRHGTPFHMLSVVRDPAPEAARLIYSHACAIGAEALGILPEETKGSHGGRSPTGKSEWVSFFAELFTQWRANPVVRLRELESVANCYDAVRSGITAAEVLSMPVEPIPTVSYNGEVTVMSPDLAGFRHPRHGAFTVGNVLRDPLEDLLSGAGSVPWVREALAGVDTCRRTCRYAVVCGGSWPANKYFELGRLDGTETNFCRNLHQAKTEGALLCQP</sequence>
<dbReference type="RefSeq" id="WP_229871245.1">
    <property type="nucleotide sequence ID" value="NZ_BMSA01000048.1"/>
</dbReference>
<keyword evidence="1" id="KW-0949">S-adenosyl-L-methionine</keyword>
<dbReference type="AlphaFoldDB" id="A0A918HS68"/>
<evidence type="ECO:0000313" key="6">
    <source>
        <dbReference type="EMBL" id="GGT95431.1"/>
    </source>
</evidence>
<reference evidence="6" key="2">
    <citation type="submission" date="2020-09" db="EMBL/GenBank/DDBJ databases">
        <authorList>
            <person name="Sun Q."/>
            <person name="Ohkuma M."/>
        </authorList>
    </citation>
    <scope>NUCLEOTIDE SEQUENCE</scope>
    <source>
        <strain evidence="6">JCM 4125</strain>
    </source>
</reference>
<evidence type="ECO:0000256" key="1">
    <source>
        <dbReference type="ARBA" id="ARBA00022691"/>
    </source>
</evidence>
<dbReference type="Proteomes" id="UP000646776">
    <property type="component" value="Unassembled WGS sequence"/>
</dbReference>
<dbReference type="InterPro" id="IPR058240">
    <property type="entry name" value="rSAM_sf"/>
</dbReference>
<dbReference type="GO" id="GO:0046872">
    <property type="term" value="F:metal ion binding"/>
    <property type="evidence" value="ECO:0007669"/>
    <property type="project" value="UniProtKB-KW"/>
</dbReference>
<keyword evidence="4" id="KW-0411">Iron-sulfur</keyword>
<evidence type="ECO:0000256" key="3">
    <source>
        <dbReference type="ARBA" id="ARBA00023004"/>
    </source>
</evidence>
<dbReference type="SFLD" id="SFLDS00029">
    <property type="entry name" value="Radical_SAM"/>
    <property type="match status" value="1"/>
</dbReference>